<evidence type="ECO:0000313" key="1">
    <source>
        <dbReference type="EMBL" id="NVN50329.1"/>
    </source>
</evidence>
<organism evidence="1 2">
    <name type="scientific">Mycolicibacterium hippocampi</name>
    <dbReference type="NCBI Taxonomy" id="659824"/>
    <lineage>
        <taxon>Bacteria</taxon>
        <taxon>Bacillati</taxon>
        <taxon>Actinomycetota</taxon>
        <taxon>Actinomycetes</taxon>
        <taxon>Mycobacteriales</taxon>
        <taxon>Mycobacteriaceae</taxon>
        <taxon>Mycolicibacterium</taxon>
    </lineage>
</organism>
<accession>A0A850PJ02</accession>
<sequence length="159" mass="18432">MVFYAWKGLAVEIDEERRFRDAAMAWLAARAEKGHRRIPYGELADFEFEGLRVPLMDRQRGIRKPAGFHAALSIRTTYTPPGQAKPYDDRVSNDGLLLYKYRGDDPKHHENRAIRAAFDLELPLIWFVGVAKGIYEARYPVWVRDDQPQKLEFALQLPS</sequence>
<dbReference type="Proteomes" id="UP000570517">
    <property type="component" value="Unassembled WGS sequence"/>
</dbReference>
<dbReference type="EMBL" id="JABFYL010000023">
    <property type="protein sequence ID" value="NVN50329.1"/>
    <property type="molecule type" value="Genomic_DNA"/>
</dbReference>
<protein>
    <submittedName>
        <fullName evidence="1">Uncharacterized protein</fullName>
    </submittedName>
</protein>
<evidence type="ECO:0000313" key="2">
    <source>
        <dbReference type="Proteomes" id="UP000570517"/>
    </source>
</evidence>
<reference evidence="1 2" key="1">
    <citation type="submission" date="2020-05" db="EMBL/GenBank/DDBJ databases">
        <title>Draft genome sequence of Mycobacterium hippocampi DL, isolated from European seabass, Dicentrarchus labrax, reared in fish farms.</title>
        <authorList>
            <person name="Stathopoulou P."/>
            <person name="Asimakis E."/>
            <person name="Tzokas K."/>
            <person name="Batargias C."/>
            <person name="Tsiamis G."/>
        </authorList>
    </citation>
    <scope>NUCLEOTIDE SEQUENCE [LARGE SCALE GENOMIC DNA]</scope>
    <source>
        <strain evidence="1 2">DL</strain>
    </source>
</reference>
<name>A0A850PJ02_9MYCO</name>
<proteinExistence type="predicted"/>
<dbReference type="AlphaFoldDB" id="A0A850PJ02"/>
<gene>
    <name evidence="1" type="ORF">HLY00_1497</name>
</gene>
<keyword evidence="2" id="KW-1185">Reference proteome</keyword>
<comment type="caution">
    <text evidence="1">The sequence shown here is derived from an EMBL/GenBank/DDBJ whole genome shotgun (WGS) entry which is preliminary data.</text>
</comment>